<dbReference type="RefSeq" id="WP_145079660.1">
    <property type="nucleotide sequence ID" value="NZ_DAMBUX010000006.1"/>
</dbReference>
<dbReference type="PROSITE" id="PS51352">
    <property type="entry name" value="THIOREDOXIN_2"/>
    <property type="match status" value="1"/>
</dbReference>
<dbReference type="Pfam" id="PF00085">
    <property type="entry name" value="Thioredoxin"/>
    <property type="match status" value="1"/>
</dbReference>
<evidence type="ECO:0000256" key="6">
    <source>
        <dbReference type="ARBA" id="ARBA00023284"/>
    </source>
</evidence>
<dbReference type="Proteomes" id="UP000315343">
    <property type="component" value="Unassembled WGS sequence"/>
</dbReference>
<keyword evidence="5 10" id="KW-1015">Disulfide bond</keyword>
<dbReference type="PROSITE" id="PS00194">
    <property type="entry name" value="THIOREDOXIN_1"/>
    <property type="match status" value="1"/>
</dbReference>
<evidence type="ECO:0000313" key="12">
    <source>
        <dbReference type="EMBL" id="TWH83963.1"/>
    </source>
</evidence>
<dbReference type="EMBL" id="VLKH01000001">
    <property type="protein sequence ID" value="TWH83963.1"/>
    <property type="molecule type" value="Genomic_DNA"/>
</dbReference>
<feature type="site" description="Contributes to redox potential value" evidence="9">
    <location>
        <position position="34"/>
    </location>
</feature>
<dbReference type="Gene3D" id="3.40.30.10">
    <property type="entry name" value="Glutaredoxin"/>
    <property type="match status" value="1"/>
</dbReference>
<proteinExistence type="inferred from homology"/>
<comment type="caution">
    <text evidence="12">The sequence shown here is derived from an EMBL/GenBank/DDBJ whole genome shotgun (WGS) entry which is preliminary data.</text>
</comment>
<keyword evidence="4" id="KW-0249">Electron transport</keyword>
<name>A0A562JLP9_9FIRM</name>
<dbReference type="GO" id="GO:0015035">
    <property type="term" value="F:protein-disulfide reductase activity"/>
    <property type="evidence" value="ECO:0007669"/>
    <property type="project" value="UniProtKB-UniRule"/>
</dbReference>
<evidence type="ECO:0000256" key="10">
    <source>
        <dbReference type="PIRSR" id="PIRSR000077-4"/>
    </source>
</evidence>
<evidence type="ECO:0000256" key="5">
    <source>
        <dbReference type="ARBA" id="ARBA00023157"/>
    </source>
</evidence>
<feature type="domain" description="Thioredoxin" evidence="11">
    <location>
        <begin position="1"/>
        <end position="109"/>
    </location>
</feature>
<feature type="disulfide bond" description="Redox-active" evidence="10">
    <location>
        <begin position="33"/>
        <end position="36"/>
    </location>
</feature>
<feature type="active site" description="Nucleophile" evidence="9">
    <location>
        <position position="36"/>
    </location>
</feature>
<dbReference type="CDD" id="cd02947">
    <property type="entry name" value="TRX_family"/>
    <property type="match status" value="1"/>
</dbReference>
<protein>
    <recommendedName>
        <fullName evidence="2 7">Thioredoxin</fullName>
    </recommendedName>
</protein>
<sequence>MTEKITYVKNTSEFDELLAKEQFVLVDFWATWCAPCRMIAPVIEQIADKYDGKVTVAKVDVDENQELSIRYGIQSIPTVVLFKNGKVEAKEIGVKPLSSFTNMLDKHTA</sequence>
<dbReference type="InterPro" id="IPR017937">
    <property type="entry name" value="Thioredoxin_CS"/>
</dbReference>
<dbReference type="InterPro" id="IPR005746">
    <property type="entry name" value="Thioredoxin"/>
</dbReference>
<evidence type="ECO:0000256" key="2">
    <source>
        <dbReference type="ARBA" id="ARBA00020570"/>
    </source>
</evidence>
<dbReference type="AlphaFoldDB" id="A0A562JLP9"/>
<evidence type="ECO:0000256" key="9">
    <source>
        <dbReference type="PIRSR" id="PIRSR000077-1"/>
    </source>
</evidence>
<feature type="site" description="Deprotonates C-terminal active site Cys" evidence="9">
    <location>
        <position position="27"/>
    </location>
</feature>
<evidence type="ECO:0000259" key="11">
    <source>
        <dbReference type="PROSITE" id="PS51352"/>
    </source>
</evidence>
<organism evidence="12 13">
    <name type="scientific">Sedimentibacter saalensis</name>
    <dbReference type="NCBI Taxonomy" id="130788"/>
    <lineage>
        <taxon>Bacteria</taxon>
        <taxon>Bacillati</taxon>
        <taxon>Bacillota</taxon>
        <taxon>Tissierellia</taxon>
        <taxon>Sedimentibacter</taxon>
    </lineage>
</organism>
<dbReference type="NCBIfam" id="TIGR01068">
    <property type="entry name" value="thioredoxin"/>
    <property type="match status" value="1"/>
</dbReference>
<dbReference type="SUPFAM" id="SSF52833">
    <property type="entry name" value="Thioredoxin-like"/>
    <property type="match status" value="1"/>
</dbReference>
<evidence type="ECO:0000256" key="4">
    <source>
        <dbReference type="ARBA" id="ARBA00022982"/>
    </source>
</evidence>
<dbReference type="PANTHER" id="PTHR45663:SF11">
    <property type="entry name" value="GEO12009P1"/>
    <property type="match status" value="1"/>
</dbReference>
<feature type="active site" description="Nucleophile" evidence="9">
    <location>
        <position position="33"/>
    </location>
</feature>
<dbReference type="GO" id="GO:0005737">
    <property type="term" value="C:cytoplasm"/>
    <property type="evidence" value="ECO:0007669"/>
    <property type="project" value="TreeGrafter"/>
</dbReference>
<dbReference type="FunFam" id="3.40.30.10:FF:000001">
    <property type="entry name" value="Thioredoxin"/>
    <property type="match status" value="1"/>
</dbReference>
<dbReference type="InterPro" id="IPR013766">
    <property type="entry name" value="Thioredoxin_domain"/>
</dbReference>
<reference evidence="12 13" key="1">
    <citation type="submission" date="2019-07" db="EMBL/GenBank/DDBJ databases">
        <title>Genomic Encyclopedia of Type Strains, Phase I: the one thousand microbial genomes (KMG-I) project.</title>
        <authorList>
            <person name="Kyrpides N."/>
        </authorList>
    </citation>
    <scope>NUCLEOTIDE SEQUENCE [LARGE SCALE GENOMIC DNA]</scope>
    <source>
        <strain evidence="12 13">DSM 13558</strain>
    </source>
</reference>
<gene>
    <name evidence="12" type="ORF">LY60_00585</name>
</gene>
<dbReference type="PRINTS" id="PR00421">
    <property type="entry name" value="THIOREDOXIN"/>
</dbReference>
<dbReference type="InterPro" id="IPR036249">
    <property type="entry name" value="Thioredoxin-like_sf"/>
</dbReference>
<evidence type="ECO:0000256" key="1">
    <source>
        <dbReference type="ARBA" id="ARBA00008987"/>
    </source>
</evidence>
<evidence type="ECO:0000256" key="7">
    <source>
        <dbReference type="NCBIfam" id="TIGR01068"/>
    </source>
</evidence>
<keyword evidence="3" id="KW-0813">Transport</keyword>
<evidence type="ECO:0000256" key="3">
    <source>
        <dbReference type="ARBA" id="ARBA00022448"/>
    </source>
</evidence>
<comment type="similarity">
    <text evidence="1 8">Belongs to the thioredoxin family.</text>
</comment>
<dbReference type="PIRSF" id="PIRSF000077">
    <property type="entry name" value="Thioredoxin"/>
    <property type="match status" value="1"/>
</dbReference>
<feature type="site" description="Contributes to redox potential value" evidence="9">
    <location>
        <position position="35"/>
    </location>
</feature>
<evidence type="ECO:0000313" key="13">
    <source>
        <dbReference type="Proteomes" id="UP000315343"/>
    </source>
</evidence>
<keyword evidence="6 10" id="KW-0676">Redox-active center</keyword>
<evidence type="ECO:0000256" key="8">
    <source>
        <dbReference type="PIRNR" id="PIRNR000077"/>
    </source>
</evidence>
<dbReference type="PANTHER" id="PTHR45663">
    <property type="entry name" value="GEO12009P1"/>
    <property type="match status" value="1"/>
</dbReference>
<keyword evidence="13" id="KW-1185">Reference proteome</keyword>
<accession>A0A562JLP9</accession>
<dbReference type="OrthoDB" id="9790390at2"/>